<dbReference type="InterPro" id="IPR020103">
    <property type="entry name" value="PsdUridine_synth_cat_dom_sf"/>
</dbReference>
<dbReference type="PANTHER" id="PTHR21600">
    <property type="entry name" value="MITOCHONDRIAL RNA PSEUDOURIDINE SYNTHASE"/>
    <property type="match status" value="1"/>
</dbReference>
<comment type="similarity">
    <text evidence="1">Belongs to the pseudouridine synthase RluA family.</text>
</comment>
<keyword evidence="4" id="KW-1185">Reference proteome</keyword>
<dbReference type="GO" id="GO:0009982">
    <property type="term" value="F:pseudouridine synthase activity"/>
    <property type="evidence" value="ECO:0007669"/>
    <property type="project" value="InterPro"/>
</dbReference>
<evidence type="ECO:0000313" key="3">
    <source>
        <dbReference type="EMBL" id="TCK85439.1"/>
    </source>
</evidence>
<evidence type="ECO:0000256" key="1">
    <source>
        <dbReference type="ARBA" id="ARBA00010876"/>
    </source>
</evidence>
<dbReference type="GO" id="GO:0000455">
    <property type="term" value="P:enzyme-directed rRNA pseudouridine synthesis"/>
    <property type="evidence" value="ECO:0007669"/>
    <property type="project" value="TreeGrafter"/>
</dbReference>
<organism evidence="3 4">
    <name type="scientific">Albibacterium bauzanense</name>
    <dbReference type="NCBI Taxonomy" id="653929"/>
    <lineage>
        <taxon>Bacteria</taxon>
        <taxon>Pseudomonadati</taxon>
        <taxon>Bacteroidota</taxon>
        <taxon>Sphingobacteriia</taxon>
        <taxon>Sphingobacteriales</taxon>
        <taxon>Sphingobacteriaceae</taxon>
        <taxon>Albibacterium</taxon>
    </lineage>
</organism>
<reference evidence="3 4" key="1">
    <citation type="submission" date="2019-03" db="EMBL/GenBank/DDBJ databases">
        <title>Genomic Encyclopedia of Archaeal and Bacterial Type Strains, Phase II (KMG-II): from individual species to whole genera.</title>
        <authorList>
            <person name="Goeker M."/>
        </authorList>
    </citation>
    <scope>NUCLEOTIDE SEQUENCE [LARGE SCALE GENOMIC DNA]</scope>
    <source>
        <strain evidence="3 4">DSM 22554</strain>
    </source>
</reference>
<dbReference type="GO" id="GO:0003723">
    <property type="term" value="F:RNA binding"/>
    <property type="evidence" value="ECO:0007669"/>
    <property type="project" value="InterPro"/>
</dbReference>
<evidence type="ECO:0000259" key="2">
    <source>
        <dbReference type="Pfam" id="PF00849"/>
    </source>
</evidence>
<dbReference type="InterPro" id="IPR006224">
    <property type="entry name" value="PsdUridine_synth_RluA-like_CS"/>
</dbReference>
<feature type="domain" description="Pseudouridine synthase RsuA/RluA-like" evidence="2">
    <location>
        <begin position="42"/>
        <end position="185"/>
    </location>
</feature>
<dbReference type="AlphaFoldDB" id="A0A4R1M6P8"/>
<dbReference type="InterPro" id="IPR006145">
    <property type="entry name" value="PsdUridine_synth_RsuA/RluA"/>
</dbReference>
<dbReference type="GO" id="GO:0140098">
    <property type="term" value="F:catalytic activity, acting on RNA"/>
    <property type="evidence" value="ECO:0007669"/>
    <property type="project" value="UniProtKB-ARBA"/>
</dbReference>
<dbReference type="EMBL" id="SMGO01000001">
    <property type="protein sequence ID" value="TCK85439.1"/>
    <property type="molecule type" value="Genomic_DNA"/>
</dbReference>
<dbReference type="Proteomes" id="UP000294616">
    <property type="component" value="Unassembled WGS sequence"/>
</dbReference>
<dbReference type="Pfam" id="PF00849">
    <property type="entry name" value="PseudoU_synth_2"/>
    <property type="match status" value="1"/>
</dbReference>
<gene>
    <name evidence="3" type="ORF">C8N28_0746</name>
</gene>
<dbReference type="SUPFAM" id="SSF55120">
    <property type="entry name" value="Pseudouridine synthase"/>
    <property type="match status" value="1"/>
</dbReference>
<proteinExistence type="inferred from homology"/>
<dbReference type="CDD" id="cd02869">
    <property type="entry name" value="PseudoU_synth_RluA_like"/>
    <property type="match status" value="1"/>
</dbReference>
<dbReference type="PANTHER" id="PTHR21600:SF87">
    <property type="entry name" value="RNA PSEUDOURIDYLATE SYNTHASE DOMAIN-CONTAINING PROTEIN 1"/>
    <property type="match status" value="1"/>
</dbReference>
<accession>A0A4R1M6P8</accession>
<sequence>MYFFAYIFLFSYSYCTFVAMDISKSQPKFLKFSELIIFENDNLIVINKPPLVSSLDDREGGSMNILRLAKRYYEDAQICHRLDRETSGVMLIAKNPETYRLVSMEFEHRRVDKKYHALIEGVHKFDNLKVDLPILNQGNKNVNIDRVNGKNAITYFNSIRYFNHFTLVECKPITGRMHQIRIHLATQRASIVGDDLYKGKPVYLSQLKRGYSLGKGQEELPIMRRFALHARSVSFTIEGSLFEFEAPYPKDFSTLIKQLEKFDS</sequence>
<evidence type="ECO:0000313" key="4">
    <source>
        <dbReference type="Proteomes" id="UP000294616"/>
    </source>
</evidence>
<comment type="caution">
    <text evidence="3">The sequence shown here is derived from an EMBL/GenBank/DDBJ whole genome shotgun (WGS) entry which is preliminary data.</text>
</comment>
<dbReference type="PROSITE" id="PS01129">
    <property type="entry name" value="PSI_RLU"/>
    <property type="match status" value="1"/>
</dbReference>
<protein>
    <submittedName>
        <fullName evidence="3">23S rRNA pseudouridine955/2504/2580 synthase</fullName>
    </submittedName>
</protein>
<name>A0A4R1M6P8_9SPHI</name>
<dbReference type="InterPro" id="IPR050188">
    <property type="entry name" value="RluA_PseudoU_synthase"/>
</dbReference>
<dbReference type="Gene3D" id="3.30.2350.10">
    <property type="entry name" value="Pseudouridine synthase"/>
    <property type="match status" value="1"/>
</dbReference>